<keyword evidence="3" id="KW-1185">Reference proteome</keyword>
<proteinExistence type="predicted"/>
<evidence type="ECO:0000313" key="2">
    <source>
        <dbReference type="EMBL" id="KAK0617256.1"/>
    </source>
</evidence>
<evidence type="ECO:0000313" key="3">
    <source>
        <dbReference type="Proteomes" id="UP001175000"/>
    </source>
</evidence>
<sequence length="251" mass="28067">MANDQSQVMPLNNHSDGRFVPNLPLNLAHHPAAKRVTATATTPANSPPSVLKPSAPKAITKPTAKTKKPNPTLVLNLSSALNNPAPAAAVAADPNTTPTRELPQLFDLNTQQLLFRPTGLLDDKKKQERMDEVELLFPNWRWMSNRRDVNYYEEWKPWEEKWEAIWEKFEGERKGRGVDAFGNQKAVFGEAWTLETRAPKPLAEKQPQENGQNMVRYHGNLRQQLAGRLASLTGQAEPQGGGWMDVDIYGA</sequence>
<accession>A0AA40BXD1</accession>
<reference evidence="2" key="1">
    <citation type="submission" date="2023-06" db="EMBL/GenBank/DDBJ databases">
        <title>Genome-scale phylogeny and comparative genomics of the fungal order Sordariales.</title>
        <authorList>
            <consortium name="Lawrence Berkeley National Laboratory"/>
            <person name="Hensen N."/>
            <person name="Bonometti L."/>
            <person name="Westerberg I."/>
            <person name="Brannstrom I.O."/>
            <person name="Guillou S."/>
            <person name="Cros-Aarteil S."/>
            <person name="Calhoun S."/>
            <person name="Haridas S."/>
            <person name="Kuo A."/>
            <person name="Mondo S."/>
            <person name="Pangilinan J."/>
            <person name="Riley R."/>
            <person name="Labutti K."/>
            <person name="Andreopoulos B."/>
            <person name="Lipzen A."/>
            <person name="Chen C."/>
            <person name="Yanf M."/>
            <person name="Daum C."/>
            <person name="Ng V."/>
            <person name="Clum A."/>
            <person name="Steindorff A."/>
            <person name="Ohm R."/>
            <person name="Martin F."/>
            <person name="Silar P."/>
            <person name="Natvig D."/>
            <person name="Lalanne C."/>
            <person name="Gautier V."/>
            <person name="Ament-Velasquez S.L."/>
            <person name="Kruys A."/>
            <person name="Hutchinson M.I."/>
            <person name="Powell A.J."/>
            <person name="Barry K."/>
            <person name="Miller A.N."/>
            <person name="Grigoriev I.V."/>
            <person name="Debuchy R."/>
            <person name="Gladieux P."/>
            <person name="Thoren M.H."/>
            <person name="Johannesson H."/>
        </authorList>
    </citation>
    <scope>NUCLEOTIDE SEQUENCE</scope>
    <source>
        <strain evidence="2">CBS 606.72</strain>
    </source>
</reference>
<comment type="caution">
    <text evidence="2">The sequence shown here is derived from an EMBL/GenBank/DDBJ whole genome shotgun (WGS) entry which is preliminary data.</text>
</comment>
<dbReference type="EMBL" id="JAULSU010000005">
    <property type="protein sequence ID" value="KAK0617256.1"/>
    <property type="molecule type" value="Genomic_DNA"/>
</dbReference>
<evidence type="ECO:0000256" key="1">
    <source>
        <dbReference type="SAM" id="MobiDB-lite"/>
    </source>
</evidence>
<dbReference type="AlphaFoldDB" id="A0AA40BXD1"/>
<feature type="region of interest" description="Disordered" evidence="1">
    <location>
        <begin position="37"/>
        <end position="69"/>
    </location>
</feature>
<name>A0AA40BXD1_9PEZI</name>
<dbReference type="Proteomes" id="UP001175000">
    <property type="component" value="Unassembled WGS sequence"/>
</dbReference>
<gene>
    <name evidence="2" type="ORF">B0T14DRAFT_568780</name>
</gene>
<protein>
    <submittedName>
        <fullName evidence="2">Uncharacterized protein</fullName>
    </submittedName>
</protein>
<organism evidence="2 3">
    <name type="scientific">Immersiella caudata</name>
    <dbReference type="NCBI Taxonomy" id="314043"/>
    <lineage>
        <taxon>Eukaryota</taxon>
        <taxon>Fungi</taxon>
        <taxon>Dikarya</taxon>
        <taxon>Ascomycota</taxon>
        <taxon>Pezizomycotina</taxon>
        <taxon>Sordariomycetes</taxon>
        <taxon>Sordariomycetidae</taxon>
        <taxon>Sordariales</taxon>
        <taxon>Lasiosphaeriaceae</taxon>
        <taxon>Immersiella</taxon>
    </lineage>
</organism>